<dbReference type="Pfam" id="PF15054">
    <property type="entry name" value="DUF4535"/>
    <property type="match status" value="1"/>
</dbReference>
<keyword evidence="2" id="KW-1185">Reference proteome</keyword>
<dbReference type="PANTHER" id="PTHR33528">
    <property type="entry name" value="OS07G0239500 PROTEIN"/>
    <property type="match status" value="1"/>
</dbReference>
<sequence length="94" mass="10545">MSIYCGVSCALSPHISSPLHFCPNPFVPSKAQTLEHLEMGIIRSSFSFLLGTGCGVYIAQNYNVPDIKKLVNTWLFVAKHVEETYKKPKQKDED</sequence>
<accession>A0A8K0MZD4</accession>
<reference evidence="1" key="2">
    <citation type="submission" date="2019-07" db="EMBL/GenBank/DDBJ databases">
        <authorList>
            <person name="Yang Y."/>
            <person name="Bocs S."/>
            <person name="Baudouin L."/>
        </authorList>
    </citation>
    <scope>NUCLEOTIDE SEQUENCE</scope>
    <source>
        <tissue evidence="1">Spear leaf of Hainan Tall coconut</tissue>
    </source>
</reference>
<dbReference type="AlphaFoldDB" id="A0A8K0MZD4"/>
<reference evidence="1" key="1">
    <citation type="journal article" date="2017" name="Gigascience">
        <title>The genome draft of coconut (Cocos nucifera).</title>
        <authorList>
            <person name="Xiao Y."/>
            <person name="Xu P."/>
            <person name="Fan H."/>
            <person name="Baudouin L."/>
            <person name="Xia W."/>
            <person name="Bocs S."/>
            <person name="Xu J."/>
            <person name="Li Q."/>
            <person name="Guo A."/>
            <person name="Zhou L."/>
            <person name="Li J."/>
            <person name="Wu Y."/>
            <person name="Ma Z."/>
            <person name="Armero A."/>
            <person name="Issali A.E."/>
            <person name="Liu N."/>
            <person name="Peng M."/>
            <person name="Yang Y."/>
        </authorList>
    </citation>
    <scope>NUCLEOTIDE SEQUENCE</scope>
    <source>
        <tissue evidence="1">Spear leaf of Hainan Tall coconut</tissue>
    </source>
</reference>
<dbReference type="OrthoDB" id="2012160at2759"/>
<gene>
    <name evidence="1" type="ORF">COCNU_04G002610</name>
</gene>
<dbReference type="InterPro" id="IPR027854">
    <property type="entry name" value="STMP1"/>
</dbReference>
<dbReference type="EMBL" id="CM017875">
    <property type="protein sequence ID" value="KAG1337955.1"/>
    <property type="molecule type" value="Genomic_DNA"/>
</dbReference>
<evidence type="ECO:0000313" key="2">
    <source>
        <dbReference type="Proteomes" id="UP000797356"/>
    </source>
</evidence>
<comment type="caution">
    <text evidence="1">The sequence shown here is derived from an EMBL/GenBank/DDBJ whole genome shotgun (WGS) entry which is preliminary data.</text>
</comment>
<evidence type="ECO:0008006" key="3">
    <source>
        <dbReference type="Google" id="ProtNLM"/>
    </source>
</evidence>
<dbReference type="Proteomes" id="UP000797356">
    <property type="component" value="Chromosome 4"/>
</dbReference>
<protein>
    <recommendedName>
        <fullName evidence="3">Transmembrane protein</fullName>
    </recommendedName>
</protein>
<name>A0A8K0MZD4_COCNU</name>
<evidence type="ECO:0000313" key="1">
    <source>
        <dbReference type="EMBL" id="KAG1337955.1"/>
    </source>
</evidence>
<organism evidence="1 2">
    <name type="scientific">Cocos nucifera</name>
    <name type="common">Coconut palm</name>
    <dbReference type="NCBI Taxonomy" id="13894"/>
    <lineage>
        <taxon>Eukaryota</taxon>
        <taxon>Viridiplantae</taxon>
        <taxon>Streptophyta</taxon>
        <taxon>Embryophyta</taxon>
        <taxon>Tracheophyta</taxon>
        <taxon>Spermatophyta</taxon>
        <taxon>Magnoliopsida</taxon>
        <taxon>Liliopsida</taxon>
        <taxon>Arecaceae</taxon>
        <taxon>Arecoideae</taxon>
        <taxon>Cocoseae</taxon>
        <taxon>Attaleinae</taxon>
        <taxon>Cocos</taxon>
    </lineage>
</organism>
<dbReference type="PANTHER" id="PTHR33528:SF14">
    <property type="entry name" value="SOLUTE CARRIER FAMILY 35 MEMBER A4"/>
    <property type="match status" value="1"/>
</dbReference>
<proteinExistence type="predicted"/>